<proteinExistence type="predicted"/>
<comment type="caution">
    <text evidence="1">The sequence shown here is derived from an EMBL/GenBank/DDBJ whole genome shotgun (WGS) entry which is preliminary data.</text>
</comment>
<dbReference type="EMBL" id="CAJSTJ010000166">
    <property type="protein sequence ID" value="CAG7564437.1"/>
    <property type="molecule type" value="Genomic_DNA"/>
</dbReference>
<reference evidence="1" key="1">
    <citation type="submission" date="2021-05" db="EMBL/GenBank/DDBJ databases">
        <authorList>
            <person name="Khan N."/>
        </authorList>
    </citation>
    <scope>NUCLEOTIDE SEQUENCE</scope>
</reference>
<gene>
    <name evidence="1" type="ORF">FEQUK3_LOCUS10164</name>
</gene>
<protein>
    <submittedName>
        <fullName evidence="1">Uncharacterized protein</fullName>
    </submittedName>
</protein>
<name>A0A8J2J133_FUSEQ</name>
<accession>A0A8J2J133</accession>
<evidence type="ECO:0000313" key="1">
    <source>
        <dbReference type="EMBL" id="CAG7564437.1"/>
    </source>
</evidence>
<organism evidence="1 2">
    <name type="scientific">Fusarium equiseti</name>
    <name type="common">Fusarium scirpi</name>
    <dbReference type="NCBI Taxonomy" id="61235"/>
    <lineage>
        <taxon>Eukaryota</taxon>
        <taxon>Fungi</taxon>
        <taxon>Dikarya</taxon>
        <taxon>Ascomycota</taxon>
        <taxon>Pezizomycotina</taxon>
        <taxon>Sordariomycetes</taxon>
        <taxon>Hypocreomycetidae</taxon>
        <taxon>Hypocreales</taxon>
        <taxon>Nectriaceae</taxon>
        <taxon>Fusarium</taxon>
        <taxon>Fusarium incarnatum-equiseti species complex</taxon>
    </lineage>
</organism>
<evidence type="ECO:0000313" key="2">
    <source>
        <dbReference type="Proteomes" id="UP000693738"/>
    </source>
</evidence>
<dbReference type="Proteomes" id="UP000693738">
    <property type="component" value="Unassembled WGS sequence"/>
</dbReference>
<sequence>MPRTGTREPRVRRSCERCRNHVNNANRRTFVRNLPLKAHNDISPSTSTEHEPEILASIGESQDANSWHSQAASHGIHQQLPPITAMLSESTSWSPANPEPPADLLSDFVLAYREKLYFQPLPLFDPRRLQLKIGTLPHYLRWSFLALTLHFTSHNFYYGLEAKAIEYYTTSARSIVVDMAAEGLAQLEVMQALCLLALCDHIGEFYLDGVRVSEELAAKSIRDEMIWSPYAGLG</sequence>
<dbReference type="AlphaFoldDB" id="A0A8J2J133"/>